<proteinExistence type="predicted"/>
<dbReference type="Pfam" id="PF01970">
    <property type="entry name" value="TctA"/>
    <property type="match status" value="1"/>
</dbReference>
<feature type="transmembrane region" description="Helical" evidence="1">
    <location>
        <begin position="411"/>
        <end position="427"/>
    </location>
</feature>
<dbReference type="RefSeq" id="WP_095594706.1">
    <property type="nucleotide sequence ID" value="NZ_BMKN01000002.1"/>
</dbReference>
<feature type="transmembrane region" description="Helical" evidence="1">
    <location>
        <begin position="44"/>
        <end position="67"/>
    </location>
</feature>
<name>A0A917AKJ3_9RHOB</name>
<feature type="transmembrane region" description="Helical" evidence="1">
    <location>
        <begin position="201"/>
        <end position="221"/>
    </location>
</feature>
<keyword evidence="1" id="KW-0472">Membrane</keyword>
<feature type="transmembrane region" description="Helical" evidence="1">
    <location>
        <begin position="73"/>
        <end position="94"/>
    </location>
</feature>
<gene>
    <name evidence="3" type="ORF">GCM10011517_28480</name>
</gene>
<dbReference type="PANTHER" id="PTHR35342:SF5">
    <property type="entry name" value="TRICARBOXYLIC TRANSPORT PROTEIN"/>
    <property type="match status" value="1"/>
</dbReference>
<feature type="transmembrane region" description="Helical" evidence="1">
    <location>
        <begin position="604"/>
        <end position="625"/>
    </location>
</feature>
<feature type="transmembrane region" description="Helical" evidence="1">
    <location>
        <begin position="521"/>
        <end position="544"/>
    </location>
</feature>
<feature type="transmembrane region" description="Helical" evidence="1">
    <location>
        <begin position="434"/>
        <end position="453"/>
    </location>
</feature>
<feature type="transmembrane region" description="Helical" evidence="1">
    <location>
        <begin position="106"/>
        <end position="129"/>
    </location>
</feature>
<feature type="transmembrane region" description="Helical" evidence="1">
    <location>
        <begin position="351"/>
        <end position="374"/>
    </location>
</feature>
<feature type="transmembrane region" description="Helical" evidence="1">
    <location>
        <begin position="498"/>
        <end position="515"/>
    </location>
</feature>
<dbReference type="AlphaFoldDB" id="A0A917AKJ3"/>
<reference evidence="3" key="2">
    <citation type="submission" date="2020-09" db="EMBL/GenBank/DDBJ databases">
        <authorList>
            <person name="Sun Q."/>
            <person name="Zhou Y."/>
        </authorList>
    </citation>
    <scope>NUCLEOTIDE SEQUENCE</scope>
    <source>
        <strain evidence="3">CGMCC 1.16012</strain>
    </source>
</reference>
<dbReference type="EMBL" id="BMKN01000002">
    <property type="protein sequence ID" value="GGE59073.1"/>
    <property type="molecule type" value="Genomic_DNA"/>
</dbReference>
<organism evidence="3 4">
    <name type="scientific">Actibacterium pelagium</name>
    <dbReference type="NCBI Taxonomy" id="2029103"/>
    <lineage>
        <taxon>Bacteria</taxon>
        <taxon>Pseudomonadati</taxon>
        <taxon>Pseudomonadota</taxon>
        <taxon>Alphaproteobacteria</taxon>
        <taxon>Rhodobacterales</taxon>
        <taxon>Roseobacteraceae</taxon>
        <taxon>Actibacterium</taxon>
    </lineage>
</organism>
<dbReference type="InterPro" id="IPR002823">
    <property type="entry name" value="DUF112_TM"/>
</dbReference>
<feature type="transmembrane region" description="Helical" evidence="1">
    <location>
        <begin position="459"/>
        <end position="477"/>
    </location>
</feature>
<evidence type="ECO:0000313" key="3">
    <source>
        <dbReference type="EMBL" id="GGE59073.1"/>
    </source>
</evidence>
<keyword evidence="4" id="KW-1185">Reference proteome</keyword>
<feature type="transmembrane region" description="Helical" evidence="1">
    <location>
        <begin position="135"/>
        <end position="157"/>
    </location>
</feature>
<sequence>MDLLFSAVTDLLEPTRFLLLVLGVCLGLIVGVIPGLGGPFGLTILIPVTYSLDPVSAMALMLGMAAVTTTSDTIPAVLLGIPGTVGSAATVLDGHALAKKGQATRAFGAAYLSSLIGGLFGALALAMVLPLMRPLILSLNFGDLLAISIFGLTLVALLSGRNPGKGIIAALLGALLSFIGLDPFESSERWTFGSIYLWDGLPMATVFLGLFGLAELTALLARGRIQIEDVPPKRTDIIRGFKDTVANWPLVLRCSGIGAILGAIPGIGGSVIDWVAYGHAARRPGAGGPFGDGNIRGVIAPESANNAKEGGALVPTLAFGIPGSATMAILLGAFTIYGLEPGPQMLEQNSQLMIAMILTLAIANVIGAAFCLGATRQLARLAQTKAEVLVPLVLVFVLLGAFQHGKAGSDFLILFAFGLLGIFMRRLTWPRPAFVLGFVLGPSLERFFFLTYQVSGWDWVTQPLVVLLLSLTAAALFRQMKGWRIARNTSEPRHHLRADFFFALILTGIAVYGLFTTFRMPFAAALFPAAVCALMLTGGVFVISSHLLNRSAKTASERLLKKSDLTFLSGVLCLSLTILTFGHLIGPALFIGLAGIWFKVQSPWATLLSMAGTSAVIFLVFDLLVSQAWPEPWLASIF</sequence>
<protein>
    <submittedName>
        <fullName evidence="3">Membrane protein</fullName>
    </submittedName>
</protein>
<comment type="caution">
    <text evidence="3">The sequence shown here is derived from an EMBL/GenBank/DDBJ whole genome shotgun (WGS) entry which is preliminary data.</text>
</comment>
<feature type="transmembrane region" description="Helical" evidence="1">
    <location>
        <begin position="386"/>
        <end position="405"/>
    </location>
</feature>
<feature type="domain" description="DUF112" evidence="2">
    <location>
        <begin position="18"/>
        <end position="436"/>
    </location>
</feature>
<evidence type="ECO:0000259" key="2">
    <source>
        <dbReference type="Pfam" id="PF01970"/>
    </source>
</evidence>
<feature type="transmembrane region" description="Helical" evidence="1">
    <location>
        <begin position="164"/>
        <end position="181"/>
    </location>
</feature>
<dbReference type="Proteomes" id="UP000606730">
    <property type="component" value="Unassembled WGS sequence"/>
</dbReference>
<feature type="transmembrane region" description="Helical" evidence="1">
    <location>
        <begin position="565"/>
        <end position="598"/>
    </location>
</feature>
<evidence type="ECO:0000313" key="4">
    <source>
        <dbReference type="Proteomes" id="UP000606730"/>
    </source>
</evidence>
<dbReference type="OrthoDB" id="9791872at2"/>
<keyword evidence="1" id="KW-1133">Transmembrane helix</keyword>
<reference evidence="3" key="1">
    <citation type="journal article" date="2014" name="Int. J. Syst. Evol. Microbiol.">
        <title>Complete genome sequence of Corynebacterium casei LMG S-19264T (=DSM 44701T), isolated from a smear-ripened cheese.</title>
        <authorList>
            <consortium name="US DOE Joint Genome Institute (JGI-PGF)"/>
            <person name="Walter F."/>
            <person name="Albersmeier A."/>
            <person name="Kalinowski J."/>
            <person name="Ruckert C."/>
        </authorList>
    </citation>
    <scope>NUCLEOTIDE SEQUENCE</scope>
    <source>
        <strain evidence="3">CGMCC 1.16012</strain>
    </source>
</reference>
<evidence type="ECO:0000256" key="1">
    <source>
        <dbReference type="SAM" id="Phobius"/>
    </source>
</evidence>
<accession>A0A917AKJ3</accession>
<keyword evidence="1" id="KW-0812">Transmembrane</keyword>
<feature type="transmembrane region" description="Helical" evidence="1">
    <location>
        <begin position="317"/>
        <end position="339"/>
    </location>
</feature>
<feature type="transmembrane region" description="Helical" evidence="1">
    <location>
        <begin position="17"/>
        <end position="37"/>
    </location>
</feature>
<dbReference type="PANTHER" id="PTHR35342">
    <property type="entry name" value="TRICARBOXYLIC TRANSPORT PROTEIN"/>
    <property type="match status" value="1"/>
</dbReference>